<proteinExistence type="predicted"/>
<accession>A0A6J6MEY5</accession>
<dbReference type="EMBL" id="CAFBOX010000074">
    <property type="protein sequence ID" value="CAB4996908.1"/>
    <property type="molecule type" value="Genomic_DNA"/>
</dbReference>
<reference evidence="4" key="1">
    <citation type="submission" date="2020-05" db="EMBL/GenBank/DDBJ databases">
        <authorList>
            <person name="Chiriac C."/>
            <person name="Salcher M."/>
            <person name="Ghai R."/>
            <person name="Kavagutti S V."/>
        </authorList>
    </citation>
    <scope>NUCLEOTIDE SEQUENCE</scope>
</reference>
<gene>
    <name evidence="3" type="ORF">UFOPK1438_00318</name>
    <name evidence="4" type="ORF">UFOPK2329_00579</name>
    <name evidence="5" type="ORF">UFOPK4035_00548</name>
    <name evidence="6" type="ORF">UFOPK4424_00417</name>
</gene>
<evidence type="ECO:0000313" key="6">
    <source>
        <dbReference type="EMBL" id="CAB5115454.1"/>
    </source>
</evidence>
<keyword evidence="2" id="KW-0812">Transmembrane</keyword>
<evidence type="ECO:0000256" key="2">
    <source>
        <dbReference type="SAM" id="Phobius"/>
    </source>
</evidence>
<keyword evidence="2" id="KW-1133">Transmembrane helix</keyword>
<evidence type="ECO:0000313" key="3">
    <source>
        <dbReference type="EMBL" id="CAB4538013.1"/>
    </source>
</evidence>
<name>A0A6J6MEY5_9ZZZZ</name>
<dbReference type="EMBL" id="CAFBRW010000063">
    <property type="protein sequence ID" value="CAB5115454.1"/>
    <property type="molecule type" value="Genomic_DNA"/>
</dbReference>
<dbReference type="EMBL" id="CAEZSM010000026">
    <property type="protein sequence ID" value="CAB4538013.1"/>
    <property type="molecule type" value="Genomic_DNA"/>
</dbReference>
<feature type="compositionally biased region" description="Basic and acidic residues" evidence="1">
    <location>
        <begin position="75"/>
        <end position="87"/>
    </location>
</feature>
<evidence type="ECO:0000256" key="1">
    <source>
        <dbReference type="SAM" id="MobiDB-lite"/>
    </source>
</evidence>
<sequence>MRAKVGTMSSAFIALIWWVVPLAALIGALAYVLWVTKFQGRYEQETSRSVNHFQKFQESLAQQQKLGSRPNETTEQVKRNDETNPQN</sequence>
<protein>
    <submittedName>
        <fullName evidence="4">Unannotated protein</fullName>
    </submittedName>
</protein>
<feature type="compositionally biased region" description="Polar residues" evidence="1">
    <location>
        <begin position="62"/>
        <end position="74"/>
    </location>
</feature>
<feature type="transmembrane region" description="Helical" evidence="2">
    <location>
        <begin position="12"/>
        <end position="34"/>
    </location>
</feature>
<keyword evidence="2" id="KW-0472">Membrane</keyword>
<dbReference type="AlphaFoldDB" id="A0A6J6MEY5"/>
<organism evidence="4">
    <name type="scientific">freshwater metagenome</name>
    <dbReference type="NCBI Taxonomy" id="449393"/>
    <lineage>
        <taxon>unclassified sequences</taxon>
        <taxon>metagenomes</taxon>
        <taxon>ecological metagenomes</taxon>
    </lineage>
</organism>
<feature type="region of interest" description="Disordered" evidence="1">
    <location>
        <begin position="62"/>
        <end position="87"/>
    </location>
</feature>
<evidence type="ECO:0000313" key="4">
    <source>
        <dbReference type="EMBL" id="CAB4672771.1"/>
    </source>
</evidence>
<evidence type="ECO:0000313" key="5">
    <source>
        <dbReference type="EMBL" id="CAB4996908.1"/>
    </source>
</evidence>
<dbReference type="EMBL" id="CAEZWZ010000076">
    <property type="protein sequence ID" value="CAB4672771.1"/>
    <property type="molecule type" value="Genomic_DNA"/>
</dbReference>